<evidence type="ECO:0000313" key="10">
    <source>
        <dbReference type="Proteomes" id="UP000319502"/>
    </source>
</evidence>
<feature type="transmembrane region" description="Helical" evidence="8">
    <location>
        <begin position="104"/>
        <end position="123"/>
    </location>
</feature>
<feature type="transmembrane region" description="Helical" evidence="8">
    <location>
        <begin position="186"/>
        <end position="204"/>
    </location>
</feature>
<feature type="transmembrane region" description="Helical" evidence="8">
    <location>
        <begin position="210"/>
        <end position="228"/>
    </location>
</feature>
<name>A0A557QGB3_9RHOO</name>
<evidence type="ECO:0000256" key="1">
    <source>
        <dbReference type="ARBA" id="ARBA00004651"/>
    </source>
</evidence>
<dbReference type="EMBL" id="VMNK01000018">
    <property type="protein sequence ID" value="TVO51951.1"/>
    <property type="molecule type" value="Genomic_DNA"/>
</dbReference>
<keyword evidence="7 8" id="KW-0472">Membrane</keyword>
<feature type="transmembrane region" description="Helical" evidence="8">
    <location>
        <begin position="135"/>
        <end position="158"/>
    </location>
</feature>
<dbReference type="InterPro" id="IPR011606">
    <property type="entry name" value="Brnchd-chn_aa_trnsp_permease"/>
</dbReference>
<dbReference type="PANTHER" id="PTHR34979">
    <property type="entry name" value="INNER MEMBRANE PROTEIN YGAZ"/>
    <property type="match status" value="1"/>
</dbReference>
<feature type="transmembrane region" description="Helical" evidence="8">
    <location>
        <begin position="46"/>
        <end position="65"/>
    </location>
</feature>
<comment type="similarity">
    <text evidence="2">Belongs to the AzlC family.</text>
</comment>
<organism evidence="9 10">
    <name type="scientific">Denitromonas halophila</name>
    <dbReference type="NCBI Taxonomy" id="1629404"/>
    <lineage>
        <taxon>Bacteria</taxon>
        <taxon>Pseudomonadati</taxon>
        <taxon>Pseudomonadota</taxon>
        <taxon>Betaproteobacteria</taxon>
        <taxon>Rhodocyclales</taxon>
        <taxon>Zoogloeaceae</taxon>
        <taxon>Denitromonas</taxon>
    </lineage>
</organism>
<feature type="transmembrane region" description="Helical" evidence="8">
    <location>
        <begin position="72"/>
        <end position="92"/>
    </location>
</feature>
<feature type="transmembrane region" description="Helical" evidence="8">
    <location>
        <begin position="12"/>
        <end position="34"/>
    </location>
</feature>
<comment type="subcellular location">
    <subcellularLocation>
        <location evidence="1">Cell membrane</location>
        <topology evidence="1">Multi-pass membrane protein</topology>
    </subcellularLocation>
</comment>
<evidence type="ECO:0000256" key="8">
    <source>
        <dbReference type="SAM" id="Phobius"/>
    </source>
</evidence>
<keyword evidence="10" id="KW-1185">Reference proteome</keyword>
<dbReference type="RefSeq" id="WP_144311039.1">
    <property type="nucleotide sequence ID" value="NZ_VMNK01000018.1"/>
</dbReference>
<keyword evidence="6 8" id="KW-1133">Transmembrane helix</keyword>
<dbReference type="Pfam" id="PF03591">
    <property type="entry name" value="AzlC"/>
    <property type="match status" value="1"/>
</dbReference>
<evidence type="ECO:0000256" key="7">
    <source>
        <dbReference type="ARBA" id="ARBA00023136"/>
    </source>
</evidence>
<dbReference type="PANTHER" id="PTHR34979:SF1">
    <property type="entry name" value="INNER MEMBRANE PROTEIN YGAZ"/>
    <property type="match status" value="1"/>
</dbReference>
<dbReference type="Proteomes" id="UP000319502">
    <property type="component" value="Unassembled WGS sequence"/>
</dbReference>
<evidence type="ECO:0000313" key="9">
    <source>
        <dbReference type="EMBL" id="TVO51951.1"/>
    </source>
</evidence>
<accession>A0A557QGB3</accession>
<dbReference type="AlphaFoldDB" id="A0A557QGB3"/>
<dbReference type="GO" id="GO:1903785">
    <property type="term" value="P:L-valine transmembrane transport"/>
    <property type="evidence" value="ECO:0007669"/>
    <property type="project" value="TreeGrafter"/>
</dbReference>
<evidence type="ECO:0000256" key="6">
    <source>
        <dbReference type="ARBA" id="ARBA00022989"/>
    </source>
</evidence>
<reference evidence="9 10" key="1">
    <citation type="submission" date="2019-07" db="EMBL/GenBank/DDBJ databases">
        <title>The pathways for chlorine oxyanion respiration interact through the shared metabolite chlorate.</title>
        <authorList>
            <person name="Barnum T.P."/>
            <person name="Cheng Y."/>
            <person name="Hill K.A."/>
            <person name="Lucas L.N."/>
            <person name="Carlson H.K."/>
            <person name="Coates J.D."/>
        </authorList>
    </citation>
    <scope>NUCLEOTIDE SEQUENCE [LARGE SCALE GENOMIC DNA]</scope>
    <source>
        <strain evidence="9 10">SFB-3</strain>
    </source>
</reference>
<evidence type="ECO:0000256" key="5">
    <source>
        <dbReference type="ARBA" id="ARBA00022692"/>
    </source>
</evidence>
<keyword evidence="3" id="KW-0813">Transport</keyword>
<protein>
    <submittedName>
        <fullName evidence="9">Branched-chain amino acid ABC transporter permease</fullName>
    </submittedName>
</protein>
<evidence type="ECO:0000256" key="2">
    <source>
        <dbReference type="ARBA" id="ARBA00010735"/>
    </source>
</evidence>
<gene>
    <name evidence="9" type="ORF">FHP91_18830</name>
</gene>
<sequence>MNRRFLAGARSGFRIFLPLSIGLIPWALVTGVALTSAGLSVVEAMGMNLMVYAGVAQIATLPLIVAGAPLWLIGLTALALNLRFLIFSAAIAKGFHDVPLKLRIPSGYLLIDGVFAVCTERMLSVRDRHWRFGYFLGPSLWGWGLWQCFVLTGVLGAGALPQDWSLEFMATIALMVILVPLSKNRAMLVAALVGGASSVLLRGMPLKLGVIVAIVIGIIAGFVAGRVLPERKEA</sequence>
<proteinExistence type="inferred from homology"/>
<keyword evidence="4" id="KW-1003">Cell membrane</keyword>
<evidence type="ECO:0000256" key="3">
    <source>
        <dbReference type="ARBA" id="ARBA00022448"/>
    </source>
</evidence>
<comment type="caution">
    <text evidence="9">The sequence shown here is derived from an EMBL/GenBank/DDBJ whole genome shotgun (WGS) entry which is preliminary data.</text>
</comment>
<keyword evidence="5 8" id="KW-0812">Transmembrane</keyword>
<feature type="transmembrane region" description="Helical" evidence="8">
    <location>
        <begin position="164"/>
        <end position="181"/>
    </location>
</feature>
<dbReference type="OrthoDB" id="9179311at2"/>
<evidence type="ECO:0000256" key="4">
    <source>
        <dbReference type="ARBA" id="ARBA00022475"/>
    </source>
</evidence>
<dbReference type="GO" id="GO:0005886">
    <property type="term" value="C:plasma membrane"/>
    <property type="evidence" value="ECO:0007669"/>
    <property type="project" value="UniProtKB-SubCell"/>
</dbReference>